<protein>
    <recommendedName>
        <fullName evidence="4">DUF4352 domain-containing protein</fullName>
    </recommendedName>
</protein>
<dbReference type="PROSITE" id="PS51257">
    <property type="entry name" value="PROKAR_LIPOPROTEIN"/>
    <property type="match status" value="1"/>
</dbReference>
<dbReference type="Proteomes" id="UP001148125">
    <property type="component" value="Unassembled WGS sequence"/>
</dbReference>
<reference evidence="2" key="1">
    <citation type="submission" date="2024-05" db="EMBL/GenBank/DDBJ databases">
        <title>Alkalihalobacillus sp. strain MEB203 novel alkaliphilic bacterium from Lonar Lake, India.</title>
        <authorList>
            <person name="Joshi A."/>
            <person name="Thite S."/>
            <person name="Mengade P."/>
        </authorList>
    </citation>
    <scope>NUCLEOTIDE SEQUENCE</scope>
    <source>
        <strain evidence="2">MEB 203</strain>
    </source>
</reference>
<organism evidence="2 3">
    <name type="scientific">Alkalihalobacterium chitinilyticum</name>
    <dbReference type="NCBI Taxonomy" id="2980103"/>
    <lineage>
        <taxon>Bacteria</taxon>
        <taxon>Bacillati</taxon>
        <taxon>Bacillota</taxon>
        <taxon>Bacilli</taxon>
        <taxon>Bacillales</taxon>
        <taxon>Bacillaceae</taxon>
        <taxon>Alkalihalobacterium</taxon>
    </lineage>
</organism>
<dbReference type="EMBL" id="JAOTPO010000008">
    <property type="protein sequence ID" value="MDE5414283.1"/>
    <property type="molecule type" value="Genomic_DNA"/>
</dbReference>
<evidence type="ECO:0000313" key="2">
    <source>
        <dbReference type="EMBL" id="MDE5414283.1"/>
    </source>
</evidence>
<feature type="compositionally biased region" description="Basic and acidic residues" evidence="1">
    <location>
        <begin position="70"/>
        <end position="86"/>
    </location>
</feature>
<gene>
    <name evidence="2" type="ORF">N7Z68_12955</name>
</gene>
<accession>A0ABT5VIK8</accession>
<feature type="region of interest" description="Disordered" evidence="1">
    <location>
        <begin position="54"/>
        <end position="86"/>
    </location>
</feature>
<evidence type="ECO:0000313" key="3">
    <source>
        <dbReference type="Proteomes" id="UP001148125"/>
    </source>
</evidence>
<feature type="compositionally biased region" description="Acidic residues" evidence="1">
    <location>
        <begin position="54"/>
        <end position="63"/>
    </location>
</feature>
<evidence type="ECO:0008006" key="4">
    <source>
        <dbReference type="Google" id="ProtNLM"/>
    </source>
</evidence>
<comment type="caution">
    <text evidence="2">The sequence shown here is derived from an EMBL/GenBank/DDBJ whole genome shotgun (WGS) entry which is preliminary data.</text>
</comment>
<keyword evidence="3" id="KW-1185">Reference proteome</keyword>
<evidence type="ECO:0000256" key="1">
    <source>
        <dbReference type="SAM" id="MobiDB-lite"/>
    </source>
</evidence>
<sequence length="217" mass="24068">MKKKSSGVGKKVQSKRLQRNMVVCIASLAILSACSNSTSQEDVTVTDNETLVEQEVIADEEPSNIEPTNEESHNEDKEMEEKKDTVKSELPKTIEVDQQLIHNNGTVLTIESVHLGEEFITIDIQAINGASNNVFLSWGGKNSMILQDDTGVTYPFLPPERNHNLEIKIGERLSGSLIFVGRINGEATSLHLKTNPNGSEDKDATDMPSFFFEYEDL</sequence>
<dbReference type="RefSeq" id="WP_275118892.1">
    <property type="nucleotide sequence ID" value="NZ_JAOTPO010000008.1"/>
</dbReference>
<proteinExistence type="predicted"/>
<name>A0ABT5VIK8_9BACI</name>